<evidence type="ECO:0000313" key="3">
    <source>
        <dbReference type="EMBL" id="MDI9239940.1"/>
    </source>
</evidence>
<dbReference type="RefSeq" id="WP_283213303.1">
    <property type="nucleotide sequence ID" value="NZ_JASGBI010000001.1"/>
</dbReference>
<feature type="domain" description="Sulfatase-modifying factor enzyme-like" evidence="2">
    <location>
        <begin position="21"/>
        <end position="248"/>
    </location>
</feature>
<name>A0ABT6XIF9_9GAMM</name>
<accession>A0ABT6XIF9</accession>
<feature type="chain" id="PRO_5046351506" evidence="1">
    <location>
        <begin position="21"/>
        <end position="251"/>
    </location>
</feature>
<organism evidence="3 4">
    <name type="scientific">Lysobacter stagni</name>
    <dbReference type="NCBI Taxonomy" id="3045172"/>
    <lineage>
        <taxon>Bacteria</taxon>
        <taxon>Pseudomonadati</taxon>
        <taxon>Pseudomonadota</taxon>
        <taxon>Gammaproteobacteria</taxon>
        <taxon>Lysobacterales</taxon>
        <taxon>Lysobacteraceae</taxon>
        <taxon>Lysobacter</taxon>
    </lineage>
</organism>
<dbReference type="SUPFAM" id="SSF56436">
    <property type="entry name" value="C-type lectin-like"/>
    <property type="match status" value="1"/>
</dbReference>
<protein>
    <submittedName>
        <fullName evidence="3">Formylglycine-generating enzyme family protein</fullName>
    </submittedName>
</protein>
<dbReference type="Gene3D" id="3.90.1580.10">
    <property type="entry name" value="paralog of FGE (formylglycine-generating enzyme)"/>
    <property type="match status" value="1"/>
</dbReference>
<dbReference type="InterPro" id="IPR016187">
    <property type="entry name" value="CTDL_fold"/>
</dbReference>
<feature type="signal peptide" evidence="1">
    <location>
        <begin position="1"/>
        <end position="20"/>
    </location>
</feature>
<dbReference type="EMBL" id="JASGBI010000001">
    <property type="protein sequence ID" value="MDI9239940.1"/>
    <property type="molecule type" value="Genomic_DNA"/>
</dbReference>
<dbReference type="Pfam" id="PF03781">
    <property type="entry name" value="FGE-sulfatase"/>
    <property type="match status" value="1"/>
</dbReference>
<keyword evidence="4" id="KW-1185">Reference proteome</keyword>
<evidence type="ECO:0000256" key="1">
    <source>
        <dbReference type="SAM" id="SignalP"/>
    </source>
</evidence>
<keyword evidence="1" id="KW-0732">Signal</keyword>
<dbReference type="PANTHER" id="PTHR23150">
    <property type="entry name" value="SULFATASE MODIFYING FACTOR 1, 2"/>
    <property type="match status" value="1"/>
</dbReference>
<proteinExistence type="predicted"/>
<dbReference type="Proteomes" id="UP001321580">
    <property type="component" value="Unassembled WGS sequence"/>
</dbReference>
<evidence type="ECO:0000313" key="4">
    <source>
        <dbReference type="Proteomes" id="UP001321580"/>
    </source>
</evidence>
<sequence>MLAASLVWFALLAAPSPATSTEFVAIPGGEFRSTIRYAEEDAPRHVDGFAMSRTPVTVAEFEAFVDTQPQWRRDRVPSLLADRGYLANWQDADRSGIDGDAPVTHVSWFAADAYCKSVGARLPDWSEWEYVAAASPTQRDARGDATWRARLFDDGTPRGIDARANAVPNAYGVSGLHGTTWEWVGDFSTLMGDADKRGGEDGDRLQFCGSGGLSFNNRDDYAVLKRVALLSAMEPRSTLGNLGFRCARSTP</sequence>
<comment type="caution">
    <text evidence="3">The sequence shown here is derived from an EMBL/GenBank/DDBJ whole genome shotgun (WGS) entry which is preliminary data.</text>
</comment>
<gene>
    <name evidence="3" type="ORF">QLQ15_13590</name>
</gene>
<dbReference type="InterPro" id="IPR042095">
    <property type="entry name" value="SUMF_sf"/>
</dbReference>
<evidence type="ECO:0000259" key="2">
    <source>
        <dbReference type="Pfam" id="PF03781"/>
    </source>
</evidence>
<dbReference type="InterPro" id="IPR051043">
    <property type="entry name" value="Sulfatase_Mod_Factor_Kinase"/>
</dbReference>
<reference evidence="3 4" key="1">
    <citation type="submission" date="2023-05" db="EMBL/GenBank/DDBJ databases">
        <title>Lysobacter sp. strain LF1 Genome sequencing and assembly.</title>
        <authorList>
            <person name="Jung Y."/>
        </authorList>
    </citation>
    <scope>NUCLEOTIDE SEQUENCE [LARGE SCALE GENOMIC DNA]</scope>
    <source>
        <strain evidence="3 4">LF1</strain>
    </source>
</reference>
<dbReference type="InterPro" id="IPR005532">
    <property type="entry name" value="SUMF_dom"/>
</dbReference>
<dbReference type="PANTHER" id="PTHR23150:SF19">
    <property type="entry name" value="FORMYLGLYCINE-GENERATING ENZYME"/>
    <property type="match status" value="1"/>
</dbReference>